<dbReference type="GO" id="GO:0019264">
    <property type="term" value="P:glycine biosynthetic process from serine"/>
    <property type="evidence" value="ECO:0007669"/>
    <property type="project" value="TreeGrafter"/>
</dbReference>
<protein>
    <recommendedName>
        <fullName evidence="4">Serine hydroxymethyltransferase-like domain-containing protein</fullName>
    </recommendedName>
</protein>
<evidence type="ECO:0000256" key="1">
    <source>
        <dbReference type="ARBA" id="ARBA00001528"/>
    </source>
</evidence>
<dbReference type="Pfam" id="PF00464">
    <property type="entry name" value="SHMT"/>
    <property type="match status" value="1"/>
</dbReference>
<reference evidence="5 6" key="1">
    <citation type="journal article" date="2021" name="Hortic Res">
        <title>Chromosome-scale assembly of the Dendrobium chrysotoxum genome enhances the understanding of orchid evolution.</title>
        <authorList>
            <person name="Zhang Y."/>
            <person name="Zhang G.Q."/>
            <person name="Zhang D."/>
            <person name="Liu X.D."/>
            <person name="Xu X.Y."/>
            <person name="Sun W.H."/>
            <person name="Yu X."/>
            <person name="Zhu X."/>
            <person name="Wang Z.W."/>
            <person name="Zhao X."/>
            <person name="Zhong W.Y."/>
            <person name="Chen H."/>
            <person name="Yin W.L."/>
            <person name="Huang T."/>
            <person name="Niu S.C."/>
            <person name="Liu Z.J."/>
        </authorList>
    </citation>
    <scope>NUCLEOTIDE SEQUENCE [LARGE SCALE GENOMIC DNA]</scope>
    <source>
        <strain evidence="5">Lindl</strain>
    </source>
</reference>
<evidence type="ECO:0000313" key="5">
    <source>
        <dbReference type="EMBL" id="KAH0451721.1"/>
    </source>
</evidence>
<evidence type="ECO:0000259" key="4">
    <source>
        <dbReference type="Pfam" id="PF00464"/>
    </source>
</evidence>
<proteinExistence type="predicted"/>
<dbReference type="InterPro" id="IPR015421">
    <property type="entry name" value="PyrdxlP-dep_Trfase_major"/>
</dbReference>
<name>A0AAV7G5Q7_DENCH</name>
<dbReference type="PANTHER" id="PTHR11680">
    <property type="entry name" value="SERINE HYDROXYMETHYLTRANSFERASE"/>
    <property type="match status" value="1"/>
</dbReference>
<evidence type="ECO:0000313" key="6">
    <source>
        <dbReference type="Proteomes" id="UP000775213"/>
    </source>
</evidence>
<dbReference type="InterPro" id="IPR039429">
    <property type="entry name" value="SHMT-like_dom"/>
</dbReference>
<dbReference type="SUPFAM" id="SSF53383">
    <property type="entry name" value="PLP-dependent transferases"/>
    <property type="match status" value="1"/>
</dbReference>
<dbReference type="GO" id="GO:0005739">
    <property type="term" value="C:mitochondrion"/>
    <property type="evidence" value="ECO:0007669"/>
    <property type="project" value="TreeGrafter"/>
</dbReference>
<comment type="cofactor">
    <cofactor evidence="2">
        <name>pyridoxal 5'-phosphate</name>
        <dbReference type="ChEBI" id="CHEBI:597326"/>
    </cofactor>
</comment>
<organism evidence="5 6">
    <name type="scientific">Dendrobium chrysotoxum</name>
    <name type="common">Orchid</name>
    <dbReference type="NCBI Taxonomy" id="161865"/>
    <lineage>
        <taxon>Eukaryota</taxon>
        <taxon>Viridiplantae</taxon>
        <taxon>Streptophyta</taxon>
        <taxon>Embryophyta</taxon>
        <taxon>Tracheophyta</taxon>
        <taxon>Spermatophyta</taxon>
        <taxon>Magnoliopsida</taxon>
        <taxon>Liliopsida</taxon>
        <taxon>Asparagales</taxon>
        <taxon>Orchidaceae</taxon>
        <taxon>Epidendroideae</taxon>
        <taxon>Malaxideae</taxon>
        <taxon>Dendrobiinae</taxon>
        <taxon>Dendrobium</taxon>
    </lineage>
</organism>
<evidence type="ECO:0000256" key="3">
    <source>
        <dbReference type="ARBA" id="ARBA00022898"/>
    </source>
</evidence>
<dbReference type="Proteomes" id="UP000775213">
    <property type="component" value="Unassembled WGS sequence"/>
</dbReference>
<dbReference type="GO" id="GO:0046653">
    <property type="term" value="P:tetrahydrofolate metabolic process"/>
    <property type="evidence" value="ECO:0007669"/>
    <property type="project" value="TreeGrafter"/>
</dbReference>
<dbReference type="InterPro" id="IPR015424">
    <property type="entry name" value="PyrdxlP-dep_Trfase"/>
</dbReference>
<feature type="domain" description="Serine hydroxymethyltransferase-like" evidence="4">
    <location>
        <begin position="134"/>
        <end position="321"/>
    </location>
</feature>
<dbReference type="EMBL" id="JAGFBR010000017">
    <property type="protein sequence ID" value="KAH0451721.1"/>
    <property type="molecule type" value="Genomic_DNA"/>
</dbReference>
<sequence length="322" mass="35259">MVAEISSDKSLASVKSSALDVKEKLKQNLPSPSTLLALLTQTSLLRAFSDLPAYKSIPQTLFPHPSSVAGGFRGWKKRGGVQHTRSSYEISSGSEKIPHLPALFHTLVHPRALIEPDLETRTAIVRSWGNNPLHVADPAVHEITEKERHRQIKGIELIASANYVCQAVLDALGSHLTDRYFEGMSGARYYAGNQYSDEIEGLCCERALAAFSLDPEYCGVNLPPYSSTSANFAVYTGLFLLKGSLSGGHVSHEYLTPSGKRLSGASSSFKSLPYKLNPKTGLIDFDQAYERAIDFHPKTLICGASPYPRDREYAKFGLIAEN</sequence>
<gene>
    <name evidence="5" type="ORF">IEQ34_019020</name>
</gene>
<dbReference type="PANTHER" id="PTHR11680:SF7">
    <property type="entry name" value="SERINE HYDROXYMETHYLTRANSFERASE 7"/>
    <property type="match status" value="1"/>
</dbReference>
<dbReference type="GO" id="GO:0004372">
    <property type="term" value="F:glycine hydroxymethyltransferase activity"/>
    <property type="evidence" value="ECO:0007669"/>
    <property type="project" value="UniProtKB-EC"/>
</dbReference>
<keyword evidence="3" id="KW-0663">Pyridoxal phosphate</keyword>
<comment type="caution">
    <text evidence="5">The sequence shown here is derived from an EMBL/GenBank/DDBJ whole genome shotgun (WGS) entry which is preliminary data.</text>
</comment>
<dbReference type="InterPro" id="IPR049943">
    <property type="entry name" value="Ser_HO-MeTrfase-like"/>
</dbReference>
<dbReference type="GO" id="GO:0030170">
    <property type="term" value="F:pyridoxal phosphate binding"/>
    <property type="evidence" value="ECO:0007669"/>
    <property type="project" value="TreeGrafter"/>
</dbReference>
<comment type="catalytic activity">
    <reaction evidence="1">
        <text>(6R)-5,10-methylene-5,6,7,8-tetrahydrofolate + glycine + H2O = (6S)-5,6,7,8-tetrahydrofolate + L-serine</text>
        <dbReference type="Rhea" id="RHEA:15481"/>
        <dbReference type="ChEBI" id="CHEBI:15377"/>
        <dbReference type="ChEBI" id="CHEBI:15636"/>
        <dbReference type="ChEBI" id="CHEBI:33384"/>
        <dbReference type="ChEBI" id="CHEBI:57305"/>
        <dbReference type="ChEBI" id="CHEBI:57453"/>
        <dbReference type="EC" id="2.1.2.1"/>
    </reaction>
</comment>
<dbReference type="AlphaFoldDB" id="A0AAV7G5Q7"/>
<dbReference type="Gene3D" id="3.40.640.10">
    <property type="entry name" value="Type I PLP-dependent aspartate aminotransferase-like (Major domain)"/>
    <property type="match status" value="1"/>
</dbReference>
<accession>A0AAV7G5Q7</accession>
<keyword evidence="6" id="KW-1185">Reference proteome</keyword>
<evidence type="ECO:0000256" key="2">
    <source>
        <dbReference type="ARBA" id="ARBA00001933"/>
    </source>
</evidence>